<proteinExistence type="predicted"/>
<dbReference type="Gene3D" id="3.40.50.1820">
    <property type="entry name" value="alpha/beta hydrolase"/>
    <property type="match status" value="1"/>
</dbReference>
<dbReference type="AlphaFoldDB" id="A0A2N5GN04"/>
<evidence type="ECO:0000313" key="5">
    <source>
        <dbReference type="Proteomes" id="UP000235114"/>
    </source>
</evidence>
<reference evidence="2 4" key="1">
    <citation type="submission" date="2017-11" db="EMBL/GenBank/DDBJ databases">
        <title>Comparitive Functional Genomics of Dry Heat Resistant strains isolated from the Viking Spacecraft.</title>
        <authorList>
            <person name="Seuylemezian A."/>
            <person name="Cooper K."/>
            <person name="Vaishampayan P."/>
        </authorList>
    </citation>
    <scope>NUCLEOTIDE SEQUENCE [LARGE SCALE GENOMIC DNA]</scope>
    <source>
        <strain evidence="2 4">M4.6</strain>
    </source>
</reference>
<dbReference type="InterPro" id="IPR022742">
    <property type="entry name" value="Hydrolase_4"/>
</dbReference>
<sequence length="347" mass="39878">MPLAKTTIDKTLLTANLFDGFWDRWIVHGVEKQDIETLRSSYLTKDIWVDGWRKLADKKFLEAEKLAQNDSFTEAEMKFRAAGLYYQLMQWLIPERKTEKIGWLNVSLSAFEKADKLSQIKTKYVQLPIGEQHCFGRLRIPDEPAGVVIIINPLDSTKEELFTYELDFISKGYIVVSFDGPGQGQTFTFEGLRGTTKRWEAFIDDVIDFSSNTFPNLPINLFGTSSGAAWALYGSCNPKVNKTVAVSPAFIGEAITLPDYFVERTRFVLKEEKALPAFELLPFRNPVMLFHGKQDVMVSDSNIYHLYEQLPQGKRLVEYEEEGHCCNYKLAEIREKSMKWFATEKEV</sequence>
<dbReference type="InterPro" id="IPR029058">
    <property type="entry name" value="AB_hydrolase_fold"/>
</dbReference>
<reference evidence="3 5" key="2">
    <citation type="submission" date="2017-12" db="EMBL/GenBank/DDBJ databases">
        <title>Comparative Functional Genomics of Dry Heat Resistant strains isolated from the Viking Spacecraft.</title>
        <authorList>
            <person name="Seuylemezian A."/>
            <person name="Cooper K."/>
            <person name="Vaishampayan P."/>
        </authorList>
    </citation>
    <scope>NUCLEOTIDE SEQUENCE [LARGE SCALE GENOMIC DNA]</scope>
    <source>
        <strain evidence="3 5">ATCC 29669</strain>
    </source>
</reference>
<organism evidence="2 4">
    <name type="scientific">Bacillus canaveralius</name>
    <dbReference type="NCBI Taxonomy" id="1403243"/>
    <lineage>
        <taxon>Bacteria</taxon>
        <taxon>Bacillati</taxon>
        <taxon>Bacillota</taxon>
        <taxon>Bacilli</taxon>
        <taxon>Bacillales</taxon>
        <taxon>Bacillaceae</taxon>
        <taxon>Bacillus</taxon>
    </lineage>
</organism>
<dbReference type="Proteomes" id="UP000234951">
    <property type="component" value="Unassembled WGS sequence"/>
</dbReference>
<dbReference type="EMBL" id="PGVA01000019">
    <property type="protein sequence ID" value="PLR83552.1"/>
    <property type="molecule type" value="Genomic_DNA"/>
</dbReference>
<accession>A0A2N5GN04</accession>
<dbReference type="EMBL" id="PGVD01000004">
    <property type="protein sequence ID" value="PLS00738.1"/>
    <property type="molecule type" value="Genomic_DNA"/>
</dbReference>
<dbReference type="SUPFAM" id="SSF53474">
    <property type="entry name" value="alpha/beta-Hydrolases"/>
    <property type="match status" value="1"/>
</dbReference>
<dbReference type="Proteomes" id="UP000235114">
    <property type="component" value="Unassembled WGS sequence"/>
</dbReference>
<protein>
    <submittedName>
        <fullName evidence="2">Alpha/beta hydrolase</fullName>
    </submittedName>
</protein>
<dbReference type="PANTHER" id="PTHR11614">
    <property type="entry name" value="PHOSPHOLIPASE-RELATED"/>
    <property type="match status" value="1"/>
</dbReference>
<keyword evidence="2" id="KW-0378">Hydrolase</keyword>
<evidence type="ECO:0000313" key="2">
    <source>
        <dbReference type="EMBL" id="PLR83552.1"/>
    </source>
</evidence>
<dbReference type="RefSeq" id="WP_101577029.1">
    <property type="nucleotide sequence ID" value="NZ_PGVA01000019.1"/>
</dbReference>
<dbReference type="OrthoDB" id="9808398at2"/>
<dbReference type="Pfam" id="PF12146">
    <property type="entry name" value="Hydrolase_4"/>
    <property type="match status" value="1"/>
</dbReference>
<evidence type="ECO:0000259" key="1">
    <source>
        <dbReference type="Pfam" id="PF12146"/>
    </source>
</evidence>
<comment type="caution">
    <text evidence="2">The sequence shown here is derived from an EMBL/GenBank/DDBJ whole genome shotgun (WGS) entry which is preliminary data.</text>
</comment>
<feature type="domain" description="Serine aminopeptidase S33" evidence="1">
    <location>
        <begin position="144"/>
        <end position="253"/>
    </location>
</feature>
<evidence type="ECO:0000313" key="4">
    <source>
        <dbReference type="Proteomes" id="UP000234951"/>
    </source>
</evidence>
<evidence type="ECO:0000313" key="3">
    <source>
        <dbReference type="EMBL" id="PLS00738.1"/>
    </source>
</evidence>
<dbReference type="GO" id="GO:0016787">
    <property type="term" value="F:hydrolase activity"/>
    <property type="evidence" value="ECO:0007669"/>
    <property type="project" value="UniProtKB-KW"/>
</dbReference>
<gene>
    <name evidence="2" type="ORF">CU635_08975</name>
    <name evidence="3" type="ORF">CVD25_01355</name>
</gene>
<dbReference type="InterPro" id="IPR051044">
    <property type="entry name" value="MAG_DAG_Lipase"/>
</dbReference>
<name>A0A2N5GN04_9BACI</name>
<keyword evidence="5" id="KW-1185">Reference proteome</keyword>